<sequence>MYRYRDSIVVVRSTLQDTTPIAGSAIVVDTFRAFTTAAYAFAQGVESIYLTDSVSHALDLAAAHGFLTMGEVGGRKPAEFELSNSPWEITQRDDLEGVTLVHRSSAGTRGALHAVRLGAVPVFVSSLVVASATVRATWGVEMVTIV</sequence>
<dbReference type="PANTHER" id="PTHR37311:SF1">
    <property type="entry name" value="2-PHOSPHOSULFOLACTATE PHOSPHATASE-RELATED"/>
    <property type="match status" value="1"/>
</dbReference>
<protein>
    <recommendedName>
        <fullName evidence="3">2-phosphosulfolactate phosphatase</fullName>
        <ecNumber evidence="3">3.1.3.71</ecNumber>
    </recommendedName>
</protein>
<comment type="catalytic activity">
    <reaction evidence="6">
        <text>(2R)-O-phospho-3-sulfolactate + H2O = (2R)-3-sulfolactate + phosphate</text>
        <dbReference type="Rhea" id="RHEA:23416"/>
        <dbReference type="ChEBI" id="CHEBI:15377"/>
        <dbReference type="ChEBI" id="CHEBI:15597"/>
        <dbReference type="ChEBI" id="CHEBI:43474"/>
        <dbReference type="ChEBI" id="CHEBI:58738"/>
        <dbReference type="EC" id="3.1.3.71"/>
    </reaction>
</comment>
<dbReference type="AlphaFoldDB" id="A0A3B0SUJ9"/>
<dbReference type="InterPro" id="IPR005238">
    <property type="entry name" value="ComB-like"/>
</dbReference>
<accession>A0A3B0SUJ9</accession>
<feature type="non-terminal residue" evidence="7">
    <location>
        <position position="146"/>
    </location>
</feature>
<evidence type="ECO:0000313" key="7">
    <source>
        <dbReference type="EMBL" id="VAW00174.1"/>
    </source>
</evidence>
<evidence type="ECO:0000256" key="6">
    <source>
        <dbReference type="ARBA" id="ARBA00033711"/>
    </source>
</evidence>
<dbReference type="GO" id="GO:0050545">
    <property type="term" value="F:sulfopyruvate decarboxylase activity"/>
    <property type="evidence" value="ECO:0007669"/>
    <property type="project" value="TreeGrafter"/>
</dbReference>
<proteinExistence type="inferred from homology"/>
<reference evidence="7" key="1">
    <citation type="submission" date="2018-06" db="EMBL/GenBank/DDBJ databases">
        <authorList>
            <person name="Zhirakovskaya E."/>
        </authorList>
    </citation>
    <scope>NUCLEOTIDE SEQUENCE</scope>
</reference>
<comment type="similarity">
    <text evidence="2">Belongs to the ComB family.</text>
</comment>
<dbReference type="GO" id="GO:0000287">
    <property type="term" value="F:magnesium ion binding"/>
    <property type="evidence" value="ECO:0007669"/>
    <property type="project" value="InterPro"/>
</dbReference>
<gene>
    <name evidence="7" type="ORF">MNBD_ACTINO02-157</name>
</gene>
<dbReference type="EMBL" id="UOEK01000181">
    <property type="protein sequence ID" value="VAW00174.1"/>
    <property type="molecule type" value="Genomic_DNA"/>
</dbReference>
<evidence type="ECO:0000256" key="5">
    <source>
        <dbReference type="ARBA" id="ARBA00022842"/>
    </source>
</evidence>
<evidence type="ECO:0000256" key="3">
    <source>
        <dbReference type="ARBA" id="ARBA00012953"/>
    </source>
</evidence>
<comment type="cofactor">
    <cofactor evidence="1">
        <name>Mg(2+)</name>
        <dbReference type="ChEBI" id="CHEBI:18420"/>
    </cofactor>
</comment>
<organism evidence="7">
    <name type="scientific">hydrothermal vent metagenome</name>
    <dbReference type="NCBI Taxonomy" id="652676"/>
    <lineage>
        <taxon>unclassified sequences</taxon>
        <taxon>metagenomes</taxon>
        <taxon>ecological metagenomes</taxon>
    </lineage>
</organism>
<name>A0A3B0SUJ9_9ZZZZ</name>
<dbReference type="PANTHER" id="PTHR37311">
    <property type="entry name" value="2-PHOSPHOSULFOLACTATE PHOSPHATASE-RELATED"/>
    <property type="match status" value="1"/>
</dbReference>
<dbReference type="EC" id="3.1.3.71" evidence="3"/>
<keyword evidence="4" id="KW-0378">Hydrolase</keyword>
<dbReference type="Pfam" id="PF04029">
    <property type="entry name" value="2-ph_phosp"/>
    <property type="match status" value="1"/>
</dbReference>
<dbReference type="Gene3D" id="3.90.1560.10">
    <property type="entry name" value="ComB-like"/>
    <property type="match status" value="1"/>
</dbReference>
<dbReference type="GO" id="GO:0050532">
    <property type="term" value="F:2-phosphosulfolactate phosphatase activity"/>
    <property type="evidence" value="ECO:0007669"/>
    <property type="project" value="UniProtKB-EC"/>
</dbReference>
<evidence type="ECO:0000256" key="4">
    <source>
        <dbReference type="ARBA" id="ARBA00022801"/>
    </source>
</evidence>
<keyword evidence="5" id="KW-0460">Magnesium</keyword>
<evidence type="ECO:0000256" key="1">
    <source>
        <dbReference type="ARBA" id="ARBA00001946"/>
    </source>
</evidence>
<dbReference type="SUPFAM" id="SSF142823">
    <property type="entry name" value="ComB-like"/>
    <property type="match status" value="1"/>
</dbReference>
<dbReference type="InterPro" id="IPR036702">
    <property type="entry name" value="ComB-like_sf"/>
</dbReference>
<evidence type="ECO:0000256" key="2">
    <source>
        <dbReference type="ARBA" id="ARBA00009997"/>
    </source>
</evidence>